<reference evidence="4 5" key="1">
    <citation type="submission" date="2012-06" db="EMBL/GenBank/DDBJ databases">
        <title>Finished chromosome of genome of Cylindrospermum stagnale PCC 7417.</title>
        <authorList>
            <consortium name="US DOE Joint Genome Institute"/>
            <person name="Gugger M."/>
            <person name="Coursin T."/>
            <person name="Rippka R."/>
            <person name="Tandeau De Marsac N."/>
            <person name="Huntemann M."/>
            <person name="Wei C.-L."/>
            <person name="Han J."/>
            <person name="Detter J.C."/>
            <person name="Han C."/>
            <person name="Tapia R."/>
            <person name="Chen A."/>
            <person name="Kyrpides N."/>
            <person name="Mavromatis K."/>
            <person name="Markowitz V."/>
            <person name="Szeto E."/>
            <person name="Ivanova N."/>
            <person name="Pagani I."/>
            <person name="Pati A."/>
            <person name="Goodwin L."/>
            <person name="Nordberg H.P."/>
            <person name="Cantor M.N."/>
            <person name="Hua S.X."/>
            <person name="Woyke T."/>
            <person name="Kerfeld C.A."/>
        </authorList>
    </citation>
    <scope>NUCLEOTIDE SEQUENCE [LARGE SCALE GENOMIC DNA]</scope>
    <source>
        <strain evidence="4 5">PCC 7417</strain>
    </source>
</reference>
<evidence type="ECO:0000313" key="5">
    <source>
        <dbReference type="Proteomes" id="UP000010475"/>
    </source>
</evidence>
<evidence type="ECO:0000256" key="2">
    <source>
        <dbReference type="PROSITE-ProRule" id="PRU00409"/>
    </source>
</evidence>
<dbReference type="GO" id="GO:0018169">
    <property type="term" value="F:ribosomal S6-glutamic acid ligase activity"/>
    <property type="evidence" value="ECO:0007669"/>
    <property type="project" value="TreeGrafter"/>
</dbReference>
<dbReference type="PANTHER" id="PTHR21621">
    <property type="entry name" value="RIBOSOMAL PROTEIN S6 MODIFICATION PROTEIN"/>
    <property type="match status" value="1"/>
</dbReference>
<dbReference type="PROSITE" id="PS50975">
    <property type="entry name" value="ATP_GRASP"/>
    <property type="match status" value="1"/>
</dbReference>
<dbReference type="eggNOG" id="COG0189">
    <property type="taxonomic scope" value="Bacteria"/>
</dbReference>
<dbReference type="OrthoDB" id="9803907at2"/>
<feature type="domain" description="ATP-grasp" evidence="3">
    <location>
        <begin position="64"/>
        <end position="323"/>
    </location>
</feature>
<dbReference type="GO" id="GO:0009432">
    <property type="term" value="P:SOS response"/>
    <property type="evidence" value="ECO:0007669"/>
    <property type="project" value="TreeGrafter"/>
</dbReference>
<keyword evidence="1 4" id="KW-0436">Ligase</keyword>
<gene>
    <name evidence="4" type="ORF">Cylst_2813</name>
</gene>
<dbReference type="Pfam" id="PF08443">
    <property type="entry name" value="RimK"/>
    <property type="match status" value="1"/>
</dbReference>
<dbReference type="InterPro" id="IPR013815">
    <property type="entry name" value="ATP_grasp_subdomain_1"/>
</dbReference>
<dbReference type="SUPFAM" id="SSF56059">
    <property type="entry name" value="Glutathione synthetase ATP-binding domain-like"/>
    <property type="match status" value="1"/>
</dbReference>
<dbReference type="Gene3D" id="3.30.1490.20">
    <property type="entry name" value="ATP-grasp fold, A domain"/>
    <property type="match status" value="1"/>
</dbReference>
<keyword evidence="5" id="KW-1185">Reference proteome</keyword>
<evidence type="ECO:0000256" key="1">
    <source>
        <dbReference type="ARBA" id="ARBA00022598"/>
    </source>
</evidence>
<dbReference type="KEGG" id="csg:Cylst_2813"/>
<dbReference type="STRING" id="56107.Cylst_2813"/>
<dbReference type="AlphaFoldDB" id="K9WZS0"/>
<protein>
    <submittedName>
        <fullName evidence="4">ATP-grasp enzyme, D-alanine-D-alanine ligase</fullName>
    </submittedName>
</protein>
<dbReference type="GO" id="GO:0005524">
    <property type="term" value="F:ATP binding"/>
    <property type="evidence" value="ECO:0007669"/>
    <property type="project" value="UniProtKB-UniRule"/>
</dbReference>
<sequence length="340" mass="38213">MSLVTSILQKVAPQIGAVVVVEPEYKLVGHITFKNGNKAFFDRSKLNINGYGSAELAKDKAYSNFFLNHFGYRVTEGQTFFNEKICARIANPRNIDDGFSFAKELGFPLIVKPLNLSQGILVAKVHNQTEYYEVAEKILQINSGLIVERFYSGNDYRIVVLDDEIIAAYQRIPLFITGDGKSKILELLQQKQEIFLNNGRKTHINIEDFRIHQKLQKQNLTLNSVIAKDTIVYLLDNANLSSGGEAVDLTESIHLDFQKLAINITKDMALRLAGVDIITSSITEPILDYTIIEVNGSPGLTHYASSGDTQIKRVEDLYLKILKALENERIQHENPVTPKI</sequence>
<keyword evidence="2" id="KW-0547">Nucleotide-binding</keyword>
<dbReference type="InterPro" id="IPR013651">
    <property type="entry name" value="ATP-grasp_RimK-type"/>
</dbReference>
<dbReference type="Gene3D" id="3.30.470.20">
    <property type="entry name" value="ATP-grasp fold, B domain"/>
    <property type="match status" value="1"/>
</dbReference>
<dbReference type="GO" id="GO:0046872">
    <property type="term" value="F:metal ion binding"/>
    <property type="evidence" value="ECO:0007669"/>
    <property type="project" value="InterPro"/>
</dbReference>
<evidence type="ECO:0000313" key="4">
    <source>
        <dbReference type="EMBL" id="AFZ25007.1"/>
    </source>
</evidence>
<dbReference type="EMBL" id="CP003642">
    <property type="protein sequence ID" value="AFZ25007.1"/>
    <property type="molecule type" value="Genomic_DNA"/>
</dbReference>
<dbReference type="GO" id="GO:0008716">
    <property type="term" value="F:D-alanine-D-alanine ligase activity"/>
    <property type="evidence" value="ECO:0007669"/>
    <property type="project" value="InterPro"/>
</dbReference>
<dbReference type="PANTHER" id="PTHR21621:SF0">
    <property type="entry name" value="BETA-CITRYLGLUTAMATE SYNTHASE B-RELATED"/>
    <property type="match status" value="1"/>
</dbReference>
<dbReference type="InterPro" id="IPR011095">
    <property type="entry name" value="Dala_Dala_lig_C"/>
</dbReference>
<dbReference type="Pfam" id="PF07478">
    <property type="entry name" value="Dala_Dala_lig_C"/>
    <property type="match status" value="1"/>
</dbReference>
<dbReference type="GO" id="GO:0005737">
    <property type="term" value="C:cytoplasm"/>
    <property type="evidence" value="ECO:0007669"/>
    <property type="project" value="TreeGrafter"/>
</dbReference>
<keyword evidence="2" id="KW-0067">ATP-binding</keyword>
<dbReference type="RefSeq" id="WP_015208260.1">
    <property type="nucleotide sequence ID" value="NC_019757.1"/>
</dbReference>
<evidence type="ECO:0000259" key="3">
    <source>
        <dbReference type="PROSITE" id="PS50975"/>
    </source>
</evidence>
<dbReference type="Proteomes" id="UP000010475">
    <property type="component" value="Chromosome"/>
</dbReference>
<dbReference type="PATRIC" id="fig|56107.3.peg.3112"/>
<dbReference type="InterPro" id="IPR011761">
    <property type="entry name" value="ATP-grasp"/>
</dbReference>
<name>K9WZS0_9NOST</name>
<accession>K9WZS0</accession>
<proteinExistence type="predicted"/>
<dbReference type="HOGENOM" id="CLU_070281_0_0_3"/>
<organism evidence="4 5">
    <name type="scientific">Cylindrospermum stagnale PCC 7417</name>
    <dbReference type="NCBI Taxonomy" id="56107"/>
    <lineage>
        <taxon>Bacteria</taxon>
        <taxon>Bacillati</taxon>
        <taxon>Cyanobacteriota</taxon>
        <taxon>Cyanophyceae</taxon>
        <taxon>Nostocales</taxon>
        <taxon>Nostocaceae</taxon>
        <taxon>Cylindrospermum</taxon>
    </lineage>
</organism>